<dbReference type="OrthoDB" id="191213at2"/>
<proteinExistence type="predicted"/>
<dbReference type="Gene3D" id="1.25.40.920">
    <property type="entry name" value="TRAP transporter T-component"/>
    <property type="match status" value="1"/>
</dbReference>
<evidence type="ECO:0000313" key="2">
    <source>
        <dbReference type="EMBL" id="PRQ01168.1"/>
    </source>
</evidence>
<organism evidence="2 3">
    <name type="scientific">Enhygromyxa salina</name>
    <dbReference type="NCBI Taxonomy" id="215803"/>
    <lineage>
        <taxon>Bacteria</taxon>
        <taxon>Pseudomonadati</taxon>
        <taxon>Myxococcota</taxon>
        <taxon>Polyangia</taxon>
        <taxon>Nannocystales</taxon>
        <taxon>Nannocystaceae</taxon>
        <taxon>Enhygromyxa</taxon>
    </lineage>
</organism>
<protein>
    <recommendedName>
        <fullName evidence="4">Lipoprotein</fullName>
    </recommendedName>
</protein>
<evidence type="ECO:0008006" key="4">
    <source>
        <dbReference type="Google" id="ProtNLM"/>
    </source>
</evidence>
<dbReference type="InterPro" id="IPR038537">
    <property type="entry name" value="TatT_sf"/>
</dbReference>
<dbReference type="InterPro" id="IPR031823">
    <property type="entry name" value="TatT"/>
</dbReference>
<gene>
    <name evidence="2" type="ORF">ENSA7_57730</name>
</gene>
<dbReference type="Proteomes" id="UP000238823">
    <property type="component" value="Unassembled WGS sequence"/>
</dbReference>
<comment type="caution">
    <text evidence="2">The sequence shown here is derived from an EMBL/GenBank/DDBJ whole genome shotgun (WGS) entry which is preliminary data.</text>
</comment>
<name>A0A2S9Y7S4_9BACT</name>
<reference evidence="2 3" key="1">
    <citation type="submission" date="2018-03" db="EMBL/GenBank/DDBJ databases">
        <title>Draft Genome Sequences of the Obligatory Marine Myxobacteria Enhygromyxa salina SWB007.</title>
        <authorList>
            <person name="Poehlein A."/>
            <person name="Moghaddam J.A."/>
            <person name="Harms H."/>
            <person name="Alanjari M."/>
            <person name="Koenig G.M."/>
            <person name="Daniel R."/>
            <person name="Schaeberle T.F."/>
        </authorList>
    </citation>
    <scope>NUCLEOTIDE SEQUENCE [LARGE SCALE GENOMIC DNA]</scope>
    <source>
        <strain evidence="2 3">SWB007</strain>
    </source>
</reference>
<feature type="region of interest" description="Disordered" evidence="1">
    <location>
        <begin position="28"/>
        <end position="55"/>
    </location>
</feature>
<accession>A0A2S9Y7S4</accession>
<dbReference type="EMBL" id="PVNL01000117">
    <property type="protein sequence ID" value="PRQ01168.1"/>
    <property type="molecule type" value="Genomic_DNA"/>
</dbReference>
<sequence>MTKRSIELAALAIALTFAGGCKGRTAAWEGKGTKAPADATATESTATATAKPKPLDPAEIKSTLEAANTAWQARGQGKDKVLESIAAFERAMGCTPGDTPPKERCTEPPATAENAETLALMTRAIYFYADSYLRGNEKAYLDYMDRAVWWGERALIAASPEFGEQMRSKAKYHEAITVVGIEGLPAMYWYATALGKWARASGFGVLVGQKDNIKATMTRALELDPNYYHGGPHRYFGAFYAIAPGFAGGDPEKSKEHYQKSLELAPYFLGTKVLMAENLATKLDDEDMFESLLQEVLDADVTAVPEEIRPEMQIEQEKAAELLKQQEDLF</sequence>
<feature type="compositionally biased region" description="Low complexity" evidence="1">
    <location>
        <begin position="35"/>
        <end position="52"/>
    </location>
</feature>
<dbReference type="AlphaFoldDB" id="A0A2S9Y7S4"/>
<dbReference type="PROSITE" id="PS51257">
    <property type="entry name" value="PROKAR_LIPOPROTEIN"/>
    <property type="match status" value="1"/>
</dbReference>
<evidence type="ECO:0000256" key="1">
    <source>
        <dbReference type="SAM" id="MobiDB-lite"/>
    </source>
</evidence>
<evidence type="ECO:0000313" key="3">
    <source>
        <dbReference type="Proteomes" id="UP000238823"/>
    </source>
</evidence>
<dbReference type="Pfam" id="PF16811">
    <property type="entry name" value="TAtT"/>
    <property type="match status" value="1"/>
</dbReference>
<dbReference type="RefSeq" id="WP_106092639.1">
    <property type="nucleotide sequence ID" value="NZ_PVNL01000117.1"/>
</dbReference>